<organism evidence="1">
    <name type="scientific">bioreactor metagenome</name>
    <dbReference type="NCBI Taxonomy" id="1076179"/>
    <lineage>
        <taxon>unclassified sequences</taxon>
        <taxon>metagenomes</taxon>
        <taxon>ecological metagenomes</taxon>
    </lineage>
</organism>
<accession>A0A645FXA4</accession>
<dbReference type="AlphaFoldDB" id="A0A645FXA4"/>
<gene>
    <name evidence="1" type="ORF">SDC9_166513</name>
</gene>
<proteinExistence type="predicted"/>
<reference evidence="1" key="1">
    <citation type="submission" date="2019-08" db="EMBL/GenBank/DDBJ databases">
        <authorList>
            <person name="Kucharzyk K."/>
            <person name="Murdoch R.W."/>
            <person name="Higgins S."/>
            <person name="Loffler F."/>
        </authorList>
    </citation>
    <scope>NUCLEOTIDE SEQUENCE</scope>
</reference>
<evidence type="ECO:0000313" key="1">
    <source>
        <dbReference type="EMBL" id="MPN19147.1"/>
    </source>
</evidence>
<dbReference type="EMBL" id="VSSQ01066652">
    <property type="protein sequence ID" value="MPN19147.1"/>
    <property type="molecule type" value="Genomic_DNA"/>
</dbReference>
<name>A0A645FXA4_9ZZZZ</name>
<protein>
    <submittedName>
        <fullName evidence="1">Uncharacterized protein</fullName>
    </submittedName>
</protein>
<sequence length="60" mass="6384">MVSIGLEIITIVALGEYLSELETTSFTIEAFVPISSSLVIPGLRGIPEVITITSEFEVAS</sequence>
<comment type="caution">
    <text evidence="1">The sequence shown here is derived from an EMBL/GenBank/DDBJ whole genome shotgun (WGS) entry which is preliminary data.</text>
</comment>